<feature type="compositionally biased region" description="Polar residues" evidence="4">
    <location>
        <begin position="162"/>
        <end position="173"/>
    </location>
</feature>
<dbReference type="GO" id="GO:0042597">
    <property type="term" value="C:periplasmic space"/>
    <property type="evidence" value="ECO:0007669"/>
    <property type="project" value="UniProtKB-ARBA"/>
</dbReference>
<dbReference type="GO" id="GO:0043190">
    <property type="term" value="C:ATP-binding cassette (ABC) transporter complex"/>
    <property type="evidence" value="ECO:0007669"/>
    <property type="project" value="InterPro"/>
</dbReference>
<evidence type="ECO:0000313" key="8">
    <source>
        <dbReference type="Proteomes" id="UP000034076"/>
    </source>
</evidence>
<dbReference type="Gene3D" id="3.40.190.10">
    <property type="entry name" value="Periplasmic binding protein-like II"/>
    <property type="match status" value="1"/>
</dbReference>
<dbReference type="InterPro" id="IPR000914">
    <property type="entry name" value="SBP_5_dom"/>
</dbReference>
<protein>
    <submittedName>
        <fullName evidence="7">Oligopeptide ABC transporter, periplasmic oligopeptide-binding protein OppA</fullName>
    </submittedName>
</protein>
<feature type="chain" id="PRO_5038654125" evidence="5">
    <location>
        <begin position="32"/>
        <end position="607"/>
    </location>
</feature>
<dbReference type="GO" id="GO:0015833">
    <property type="term" value="P:peptide transport"/>
    <property type="evidence" value="ECO:0007669"/>
    <property type="project" value="TreeGrafter"/>
</dbReference>
<gene>
    <name evidence="7" type="ORF">CHK_0284</name>
</gene>
<dbReference type="AlphaFoldDB" id="A0A0M2NMG2"/>
<dbReference type="Gene3D" id="3.10.105.10">
    <property type="entry name" value="Dipeptide-binding Protein, Domain 3"/>
    <property type="match status" value="1"/>
</dbReference>
<keyword evidence="3 5" id="KW-0732">Signal</keyword>
<dbReference type="RefSeq" id="WP_046442197.1">
    <property type="nucleotide sequence ID" value="NZ_LAYJ01000033.1"/>
</dbReference>
<dbReference type="InterPro" id="IPR039424">
    <property type="entry name" value="SBP_5"/>
</dbReference>
<feature type="region of interest" description="Disordered" evidence="4">
    <location>
        <begin position="162"/>
        <end position="229"/>
    </location>
</feature>
<dbReference type="Pfam" id="PF00496">
    <property type="entry name" value="SBP_bac_5"/>
    <property type="match status" value="1"/>
</dbReference>
<comment type="similarity">
    <text evidence="1">Belongs to the bacterial solute-binding protein 5 family.</text>
</comment>
<evidence type="ECO:0000256" key="2">
    <source>
        <dbReference type="ARBA" id="ARBA00022448"/>
    </source>
</evidence>
<name>A0A0M2NMG2_9FIRM</name>
<reference evidence="7 8" key="1">
    <citation type="submission" date="2015-04" db="EMBL/GenBank/DDBJ databases">
        <title>Draft genome sequence of bacteremic isolate Catabacter hongkongensis type strain HKU16T.</title>
        <authorList>
            <person name="Lau S.K."/>
            <person name="Teng J.L."/>
            <person name="Huang Y."/>
            <person name="Curreem S.O."/>
            <person name="Tsui S.K."/>
            <person name="Woo P.C."/>
        </authorList>
    </citation>
    <scope>NUCLEOTIDE SEQUENCE [LARGE SCALE GENOMIC DNA]</scope>
    <source>
        <strain evidence="7 8">HKU16</strain>
    </source>
</reference>
<accession>A0A0M2NMG2</accession>
<proteinExistence type="inferred from homology"/>
<comment type="caution">
    <text evidence="7">The sequence shown here is derived from an EMBL/GenBank/DDBJ whole genome shotgun (WGS) entry which is preliminary data.</text>
</comment>
<dbReference type="PROSITE" id="PS51257">
    <property type="entry name" value="PROKAR_LIPOPROTEIN"/>
    <property type="match status" value="1"/>
</dbReference>
<evidence type="ECO:0000256" key="4">
    <source>
        <dbReference type="SAM" id="MobiDB-lite"/>
    </source>
</evidence>
<evidence type="ECO:0000256" key="1">
    <source>
        <dbReference type="ARBA" id="ARBA00005695"/>
    </source>
</evidence>
<dbReference type="STRING" id="270498.CHK_0284"/>
<dbReference type="Proteomes" id="UP000034076">
    <property type="component" value="Unassembled WGS sequence"/>
</dbReference>
<dbReference type="InterPro" id="IPR030678">
    <property type="entry name" value="Peptide/Ni-bd"/>
</dbReference>
<organism evidence="7 8">
    <name type="scientific">Christensenella hongkongensis</name>
    <dbReference type="NCBI Taxonomy" id="270498"/>
    <lineage>
        <taxon>Bacteria</taxon>
        <taxon>Bacillati</taxon>
        <taxon>Bacillota</taxon>
        <taxon>Clostridia</taxon>
        <taxon>Christensenellales</taxon>
        <taxon>Christensenellaceae</taxon>
        <taxon>Christensenella</taxon>
    </lineage>
</organism>
<dbReference type="OrthoDB" id="9772924at2"/>
<dbReference type="PANTHER" id="PTHR30290:SF9">
    <property type="entry name" value="OLIGOPEPTIDE-BINDING PROTEIN APPA"/>
    <property type="match status" value="1"/>
</dbReference>
<feature type="compositionally biased region" description="Low complexity" evidence="4">
    <location>
        <begin position="193"/>
        <end position="223"/>
    </location>
</feature>
<dbReference type="SUPFAM" id="SSF53850">
    <property type="entry name" value="Periplasmic binding protein-like II"/>
    <property type="match status" value="1"/>
</dbReference>
<evidence type="ECO:0000256" key="3">
    <source>
        <dbReference type="ARBA" id="ARBA00022729"/>
    </source>
</evidence>
<dbReference type="EMBL" id="LAYJ01000033">
    <property type="protein sequence ID" value="KKI52176.1"/>
    <property type="molecule type" value="Genomic_DNA"/>
</dbReference>
<evidence type="ECO:0000259" key="6">
    <source>
        <dbReference type="Pfam" id="PF00496"/>
    </source>
</evidence>
<sequence>MKNIKNYISLGKKIVCILLAGALLLLLGACGGDQATQSGDVTVKSSADASADATQTAQGDLQKQGGDLFIAMPEGITSLDPLAATNEDLINLLTLIYDPAIRIDGSGKPQASVIESWEVDESGSVYTFHIRQNVVFVSGDETIPLTADDVIYSAQKVGELTGTQFPVTDGTTPEPQPTDVPEEGDSGESGDTPSASPSPSSSASASASPSSSESGSADPSASATIDIPQTNRYTQYNSLVSGFEKIDDHTIKLTMTKPGMEALYFMAFPVQCEGQNNVGSGPYKISSFDAETEMELNVNESWWGTKPNITRIVAKATTGNSAKLDAVSTSILDFVTTDVLYSGKYKLANKTQVIDYMTNYYDCIVPNLGNFKLEDTNVRQAISYAIDRREIISTVLLNHAVPANLPISPDFYAYDTKYTQDDDLKTARQLLQEAGYRTDEIQEGSELSLTLIVPNDRDMSYRMEAAKMIKKQLGRVGIVATIEELEAVDYYARLQNRDFELAFCSFYLDDNPSLGFLFNSDGSANYGGVNNQEITDAITAVENAFTEDAVESAYSELQRILVERVPQIGLYFRMNSAVCNETLTNINGMHQNDVFYHINEWYYEKAY</sequence>
<dbReference type="PANTHER" id="PTHR30290">
    <property type="entry name" value="PERIPLASMIC BINDING COMPONENT OF ABC TRANSPORTER"/>
    <property type="match status" value="1"/>
</dbReference>
<evidence type="ECO:0000313" key="7">
    <source>
        <dbReference type="EMBL" id="KKI52176.1"/>
    </source>
</evidence>
<feature type="domain" description="Solute-binding protein family 5" evidence="6">
    <location>
        <begin position="109"/>
        <end position="526"/>
    </location>
</feature>
<keyword evidence="8" id="KW-1185">Reference proteome</keyword>
<dbReference type="PIRSF" id="PIRSF002741">
    <property type="entry name" value="MppA"/>
    <property type="match status" value="1"/>
</dbReference>
<feature type="signal peptide" evidence="5">
    <location>
        <begin position="1"/>
        <end position="31"/>
    </location>
</feature>
<evidence type="ECO:0000256" key="5">
    <source>
        <dbReference type="SAM" id="SignalP"/>
    </source>
</evidence>
<keyword evidence="2" id="KW-0813">Transport</keyword>
<dbReference type="GO" id="GO:1904680">
    <property type="term" value="F:peptide transmembrane transporter activity"/>
    <property type="evidence" value="ECO:0007669"/>
    <property type="project" value="TreeGrafter"/>
</dbReference>